<protein>
    <submittedName>
        <fullName evidence="1">Uncharacterized protein</fullName>
    </submittedName>
</protein>
<evidence type="ECO:0000313" key="1">
    <source>
        <dbReference type="EMBL" id="OOF33570.1"/>
    </source>
</evidence>
<gene>
    <name evidence="1" type="ORF">BZJ21_10090</name>
</gene>
<evidence type="ECO:0000313" key="2">
    <source>
        <dbReference type="Proteomes" id="UP000189431"/>
    </source>
</evidence>
<accession>A0ABX3KPC9</accession>
<reference evidence="2" key="1">
    <citation type="submission" date="2017-01" db="EMBL/GenBank/DDBJ databases">
        <title>Draft genome of the species Salinivibrio costicola subsp. alcaliphilus.</title>
        <authorList>
            <person name="Lopez-Hermoso C."/>
            <person name="De La Haba R."/>
            <person name="Sanchez-Porro C."/>
            <person name="Ventosa A."/>
        </authorList>
    </citation>
    <scope>NUCLEOTIDE SEQUENCE [LARGE SCALE GENOMIC DNA]</scope>
    <source>
        <strain evidence="2">CBH448</strain>
    </source>
</reference>
<comment type="caution">
    <text evidence="1">The sequence shown here is derived from an EMBL/GenBank/DDBJ whole genome shotgun (WGS) entry which is preliminary data.</text>
</comment>
<keyword evidence="2" id="KW-1185">Reference proteome</keyword>
<proteinExistence type="predicted"/>
<organism evidence="1 2">
    <name type="scientific">Salinivibrio costicola subsp. alcaliphilus</name>
    <dbReference type="NCBI Taxonomy" id="272773"/>
    <lineage>
        <taxon>Bacteria</taxon>
        <taxon>Pseudomonadati</taxon>
        <taxon>Pseudomonadota</taxon>
        <taxon>Gammaproteobacteria</taxon>
        <taxon>Vibrionales</taxon>
        <taxon>Vibrionaceae</taxon>
        <taxon>Salinivibrio</taxon>
    </lineage>
</organism>
<name>A0ABX3KPC9_SALCS</name>
<dbReference type="EMBL" id="MUFR01000026">
    <property type="protein sequence ID" value="OOF33570.1"/>
    <property type="molecule type" value="Genomic_DNA"/>
</dbReference>
<dbReference type="Proteomes" id="UP000189431">
    <property type="component" value="Unassembled WGS sequence"/>
</dbReference>
<sequence length="113" mass="12448">MDFYGDGEGWRFAVRAESPGQVLAAKCWVACLSVRRRAFRIVDLAVDSFNYVDGVFDAAGLTGIELGTNMRIRRQGQVVTVDALNNRYGALWTHREASIPSVCIKPANKIAIS</sequence>